<reference evidence="2 3" key="1">
    <citation type="submission" date="2019-04" db="EMBL/GenBank/DDBJ databases">
        <title>Microbes associate with the intestines of laboratory mice.</title>
        <authorList>
            <person name="Navarre W."/>
            <person name="Wong E."/>
            <person name="Huang K.C."/>
            <person name="Tropini C."/>
            <person name="Ng K."/>
            <person name="Yu B."/>
        </authorList>
    </citation>
    <scope>NUCLEOTIDE SEQUENCE [LARGE SCALE GENOMIC DNA]</scope>
    <source>
        <strain evidence="2 3">NM83_B4-11</strain>
    </source>
</reference>
<comment type="caution">
    <text evidence="2">The sequence shown here is derived from an EMBL/GenBank/DDBJ whole genome shotgun (WGS) entry which is preliminary data.</text>
</comment>
<keyword evidence="1" id="KW-1133">Transmembrane helix</keyword>
<feature type="transmembrane region" description="Helical" evidence="1">
    <location>
        <begin position="12"/>
        <end position="34"/>
    </location>
</feature>
<keyword evidence="1" id="KW-0812">Transmembrane</keyword>
<evidence type="ECO:0000256" key="1">
    <source>
        <dbReference type="SAM" id="Phobius"/>
    </source>
</evidence>
<dbReference type="InterPro" id="IPR005625">
    <property type="entry name" value="PepSY-ass_TM"/>
</dbReference>
<evidence type="ECO:0000313" key="2">
    <source>
        <dbReference type="EMBL" id="THG41964.1"/>
    </source>
</evidence>
<gene>
    <name evidence="2" type="ORF">E5988_00360</name>
</gene>
<dbReference type="Proteomes" id="UP000308038">
    <property type="component" value="Unassembled WGS sequence"/>
</dbReference>
<dbReference type="RefSeq" id="WP_046408258.1">
    <property type="nucleotide sequence ID" value="NZ_SSTI01000001.1"/>
</dbReference>
<accession>A0ABY2QLM8</accession>
<proteinExistence type="predicted"/>
<name>A0ABY2QLM8_9SPHN</name>
<dbReference type="Pfam" id="PF03929">
    <property type="entry name" value="PepSY_TM"/>
    <property type="match status" value="1"/>
</dbReference>
<evidence type="ECO:0000313" key="3">
    <source>
        <dbReference type="Proteomes" id="UP000308038"/>
    </source>
</evidence>
<protein>
    <submittedName>
        <fullName evidence="2">PepSY domain-containing protein</fullName>
    </submittedName>
</protein>
<keyword evidence="1" id="KW-0472">Membrane</keyword>
<sequence length="178" mass="19713">MSAQRLLRKIHYWLSPALLISLFVIAITGSLLALKKDVDFLQPPTRDGIAPGLPDRSLASLVTSVNALPAHAGVTWKDIDRIDVRPKDGIAKVILKSRHEVQVDLTSGAAVDTGYRTSDLLETIHDFSFMGDWAKYVLSFGSGIALIFMGATGVYLFALPMLVRRRKRIDKERRRPSA</sequence>
<organism evidence="2 3">
    <name type="scientific">Sphingomonas olei</name>
    <dbReference type="NCBI Taxonomy" id="1886787"/>
    <lineage>
        <taxon>Bacteria</taxon>
        <taxon>Pseudomonadati</taxon>
        <taxon>Pseudomonadota</taxon>
        <taxon>Alphaproteobacteria</taxon>
        <taxon>Sphingomonadales</taxon>
        <taxon>Sphingomonadaceae</taxon>
        <taxon>Sphingomonas</taxon>
    </lineage>
</organism>
<feature type="transmembrane region" description="Helical" evidence="1">
    <location>
        <begin position="136"/>
        <end position="163"/>
    </location>
</feature>
<keyword evidence="3" id="KW-1185">Reference proteome</keyword>
<dbReference type="EMBL" id="SSTI01000001">
    <property type="protein sequence ID" value="THG41964.1"/>
    <property type="molecule type" value="Genomic_DNA"/>
</dbReference>